<sequence>MKFKELSLGYEAMKTKLVLIFFLCFFTINIVDASEILQLTNDTESIGFPQWSPDGDRIIYTSSDLETITSGDWVVDFWMMDADGSNKTQLTSGDTILGLGFNNPLSPDGTQFLFISNSTGDHELWIMNVNGSNKKQLTHGAHLENNLLGLTGRWGISWSPDSSQIVYVSASSENRNVWETVEINGKKEPIFNISKVSKDYDIWIVDHDGSNNLKLTTSGKDNIGATWRPDGEKIAFVSNESGNGGIWVMNKDGSDKIQLVDGSAYNIDWSPDGTKIVYVKGDHENYTSSIWVIDGDGSNKKPLTNNSEYFVSQSYPDWSPDGSKIVFNSGSIGEYGIWIMNSDGTDQIRIGEGLMLQWSPKGDKIVSTAIKGDRLAISVIVLDEELVSRPASSLASVPESPPEKTPGFSVVIAVLMLAMTFSLERKKRI</sequence>
<dbReference type="Pfam" id="PF07676">
    <property type="entry name" value="PD40"/>
    <property type="match status" value="6"/>
</dbReference>
<keyword evidence="3" id="KW-1185">Reference proteome</keyword>
<dbReference type="InterPro" id="IPR011042">
    <property type="entry name" value="6-blade_b-propeller_TolB-like"/>
</dbReference>
<comment type="similarity">
    <text evidence="1">Belongs to the TolB family.</text>
</comment>
<name>A0A099SYZ5_METMT</name>
<protein>
    <recommendedName>
        <fullName evidence="4">DUF5050 domain-containing protein</fullName>
    </recommendedName>
</protein>
<dbReference type="PANTHER" id="PTHR36842:SF1">
    <property type="entry name" value="PROTEIN TOLB"/>
    <property type="match status" value="1"/>
</dbReference>
<dbReference type="AlphaFoldDB" id="A0A099SYZ5"/>
<accession>A0A099SYZ5</accession>
<reference evidence="2 3" key="1">
    <citation type="submission" date="2014-09" db="EMBL/GenBank/DDBJ databases">
        <title>Draft genome sequence of an obligately methylotrophic methanogen, Methanococcoides methylutens, isolated from marine sediment.</title>
        <authorList>
            <person name="Guan Y."/>
            <person name="Ngugi D.K."/>
            <person name="Blom J."/>
            <person name="Ali S."/>
            <person name="Ferry J.G."/>
            <person name="Stingl U."/>
        </authorList>
    </citation>
    <scope>NUCLEOTIDE SEQUENCE [LARGE SCALE GENOMIC DNA]</scope>
    <source>
        <strain evidence="2 3">DSM 2657</strain>
    </source>
</reference>
<dbReference type="InterPro" id="IPR011659">
    <property type="entry name" value="WD40"/>
</dbReference>
<comment type="caution">
    <text evidence="2">The sequence shown here is derived from an EMBL/GenBank/DDBJ whole genome shotgun (WGS) entry which is preliminary data.</text>
</comment>
<dbReference type="RefSeq" id="WP_048195076.1">
    <property type="nucleotide sequence ID" value="NZ_CAAGSM010000001.1"/>
</dbReference>
<evidence type="ECO:0000256" key="1">
    <source>
        <dbReference type="ARBA" id="ARBA00009820"/>
    </source>
</evidence>
<organism evidence="2 3">
    <name type="scientific">Methanococcoides methylutens</name>
    <dbReference type="NCBI Taxonomy" id="2226"/>
    <lineage>
        <taxon>Archaea</taxon>
        <taxon>Methanobacteriati</taxon>
        <taxon>Methanobacteriota</taxon>
        <taxon>Stenosarchaea group</taxon>
        <taxon>Methanomicrobia</taxon>
        <taxon>Methanosarcinales</taxon>
        <taxon>Methanosarcinaceae</taxon>
        <taxon>Methanococcoides</taxon>
    </lineage>
</organism>
<dbReference type="SUPFAM" id="SSF82171">
    <property type="entry name" value="DPP6 N-terminal domain-like"/>
    <property type="match status" value="1"/>
</dbReference>
<dbReference type="Gene3D" id="2.120.10.30">
    <property type="entry name" value="TolB, C-terminal domain"/>
    <property type="match status" value="2"/>
</dbReference>
<dbReference type="EMBL" id="JRHO01000014">
    <property type="protein sequence ID" value="KGK97919.1"/>
    <property type="molecule type" value="Genomic_DNA"/>
</dbReference>
<dbReference type="PANTHER" id="PTHR36842">
    <property type="entry name" value="PROTEIN TOLB HOMOLOG"/>
    <property type="match status" value="1"/>
</dbReference>
<evidence type="ECO:0008006" key="4">
    <source>
        <dbReference type="Google" id="ProtNLM"/>
    </source>
</evidence>
<evidence type="ECO:0000313" key="3">
    <source>
        <dbReference type="Proteomes" id="UP000029859"/>
    </source>
</evidence>
<gene>
    <name evidence="2" type="ORF">LI82_09185</name>
</gene>
<proteinExistence type="inferred from homology"/>
<dbReference type="OrthoDB" id="25019at2157"/>
<evidence type="ECO:0000313" key="2">
    <source>
        <dbReference type="EMBL" id="KGK97919.1"/>
    </source>
</evidence>
<dbReference type="Proteomes" id="UP000029859">
    <property type="component" value="Unassembled WGS sequence"/>
</dbReference>